<sequence>MGALVILSGYFLSFVVTENKISQSQSYSVETYYLTEAGIQETIWKIDNDETWSSEFETNPSWQATLDREDPFSTGQSYSIAVSNTELGNAEIITTGHLTIGSKESQRVVKTTAFQAQGEISGGSATTTAILTDQDMDFSGANINVNGGSIYAGDDINLSFFSEIDVEFKAMAADRIDIPWGSSIDATDLESDNYPPAPDPLDMLQIDFDSDDPDSLLNQADEVYTNSQFANLLENNSSLTLNGVIYVDGNITFPRDIDLTVNGALIADGNINYGSEWWPFWESNPSLTINDPGSGPVGLIAKRNINLGSQAETINMEGLIYALDKIQADWESPNINLTGGMITRRLIVSNFFNPINIDYDEEIILRTLGIATDAPVINIDHWEEEY</sequence>
<dbReference type="Proteomes" id="UP000230543">
    <property type="component" value="Unassembled WGS sequence"/>
</dbReference>
<comment type="caution">
    <text evidence="1">The sequence shown here is derived from an EMBL/GenBank/DDBJ whole genome shotgun (WGS) entry which is preliminary data.</text>
</comment>
<organism evidence="1 2">
    <name type="scientific">Candidatus Komeilibacteria bacterium CG10_big_fil_rev_8_21_14_0_10_41_13</name>
    <dbReference type="NCBI Taxonomy" id="1974476"/>
    <lineage>
        <taxon>Bacteria</taxon>
        <taxon>Candidatus Komeiliibacteriota</taxon>
    </lineage>
</organism>
<dbReference type="EMBL" id="PFBO01000092">
    <property type="protein sequence ID" value="PIT90363.1"/>
    <property type="molecule type" value="Genomic_DNA"/>
</dbReference>
<evidence type="ECO:0000313" key="2">
    <source>
        <dbReference type="Proteomes" id="UP000230543"/>
    </source>
</evidence>
<gene>
    <name evidence="1" type="ORF">COU22_02575</name>
</gene>
<evidence type="ECO:0000313" key="1">
    <source>
        <dbReference type="EMBL" id="PIT90363.1"/>
    </source>
</evidence>
<reference evidence="2" key="1">
    <citation type="submission" date="2017-09" db="EMBL/GenBank/DDBJ databases">
        <title>Depth-based differentiation of microbial function through sediment-hosted aquifers and enrichment of novel symbionts in the deep terrestrial subsurface.</title>
        <authorList>
            <person name="Probst A.J."/>
            <person name="Ladd B."/>
            <person name="Jarett J.K."/>
            <person name="Geller-Mcgrath D.E."/>
            <person name="Sieber C.M.K."/>
            <person name="Emerson J.B."/>
            <person name="Anantharaman K."/>
            <person name="Thomas B.C."/>
            <person name="Malmstrom R."/>
            <person name="Stieglmeier M."/>
            <person name="Klingl A."/>
            <person name="Woyke T."/>
            <person name="Ryan C.M."/>
            <person name="Banfield J.F."/>
        </authorList>
    </citation>
    <scope>NUCLEOTIDE SEQUENCE [LARGE SCALE GENOMIC DNA]</scope>
</reference>
<dbReference type="AlphaFoldDB" id="A0A2M6WC37"/>
<accession>A0A2M6WC37</accession>
<proteinExistence type="predicted"/>
<name>A0A2M6WC37_9BACT</name>
<protein>
    <submittedName>
        <fullName evidence="1">Uncharacterized protein</fullName>
    </submittedName>
</protein>